<evidence type="ECO:0000313" key="2">
    <source>
        <dbReference type="EMBL" id="RFM24319.1"/>
    </source>
</evidence>
<sequence>MFALSALPCFIMLFLLFAPALFAQRVGTWKNYTSFRNASSVAVEAQRAVWVGTDGGLYRFNRENGEIRTFTNIEGLFETRISALTYDSGRNGLWIGYESGAVSFFALSDERFSTFLELTRVTQFANRTIRKFFVRGDSLYVATDFGLSLFVVSRREFRENYIRFGTFASGTAVRDVLIAQGQLIVATALGLARASLRSTNLNAPTEWQSFAVSGGINALAIQGEEIFAASADGLLRLSRSGLERESGFPQKNVIALATTSNDLFALASDELIVRRRDGSLVRRAGNFSQSRALASDADGQIFIADRRQSLLVLGAGTTVTVITPNSPLSNSFEIVQIDAFGRVWGSSSLRNGGAQGFYRLENGVWRNFENLPSPGTAPVSQFSSLVSRGNTTILGTWGGGLFEFDARDSLRVLNRSNSPFVGIRQSESFVVLPSLAIDQQGVVWIANFLTAQNPIYAYLPNGNILRFGTSGLGPGREFPSNLTALRLAIDGNNRKWIAVQSEDGVTGRGIVVFDDNGTLTDVRDDRYVLIDERQNFGRLPHPKVNDIQLDNDGSIWLATDRGAAYFFNPDAVFGLRIPNASLVFDLRNEFLSSLAIDALNRKWFGSQNGVWVVSAGGDSILMRFTTENSPLLSNNVRSIAYDRKTGKMYFGTDRGLSVLYTEAIEPQETLSALTIYPNPFRIPASTRLVVDGLVRQALVRIISLSGTLVRELPSSGGRLVEWDGKDRNGNYVSSGIYFAVAISEDGRQSAIAKIAVIRR</sequence>
<dbReference type="SUPFAM" id="SSF63829">
    <property type="entry name" value="Calcium-dependent phosphotriesterase"/>
    <property type="match status" value="1"/>
</dbReference>
<reference evidence="2 3" key="1">
    <citation type="journal article" date="2011" name="ISME J.">
        <title>Community ecology of hot spring cyanobacterial mats: predominant populations and their functional potential.</title>
        <authorList>
            <person name="Klatt C.G."/>
            <person name="Wood J.M."/>
            <person name="Rusch D.B."/>
            <person name="Bateson M.M."/>
            <person name="Hamamura N."/>
            <person name="Heidelberg J.F."/>
            <person name="Grossman A.R."/>
            <person name="Bhaya D."/>
            <person name="Cohan F.M."/>
            <person name="Kuhl M."/>
            <person name="Bryant D.A."/>
            <person name="Ward D.M."/>
        </authorList>
    </citation>
    <scope>NUCLEOTIDE SEQUENCE [LARGE SCALE GENOMIC DNA]</scope>
    <source>
        <strain evidence="2">OS</strain>
    </source>
</reference>
<dbReference type="Proteomes" id="UP000266389">
    <property type="component" value="Unassembled WGS sequence"/>
</dbReference>
<dbReference type="InterPro" id="IPR011047">
    <property type="entry name" value="Quinoprotein_ADH-like_sf"/>
</dbReference>
<proteinExistence type="predicted"/>
<organism evidence="2 3">
    <name type="scientific">Candidatus Thermochlorobacter aerophilus</name>
    <dbReference type="NCBI Taxonomy" id="1868324"/>
    <lineage>
        <taxon>Bacteria</taxon>
        <taxon>Pseudomonadati</taxon>
        <taxon>Chlorobiota</taxon>
        <taxon>Chlorobiia</taxon>
        <taxon>Chlorobiales</taxon>
        <taxon>Candidatus Thermochlorobacteriaceae</taxon>
        <taxon>Candidatus Thermochlorobacter</taxon>
    </lineage>
</organism>
<dbReference type="InterPro" id="IPR048954">
    <property type="entry name" value="PorZ_N"/>
</dbReference>
<dbReference type="Pfam" id="PF21544">
    <property type="entry name" value="PorZ_N_b_propeller"/>
    <property type="match status" value="1"/>
</dbReference>
<comment type="caution">
    <text evidence="2">The sequence shown here is derived from an EMBL/GenBank/DDBJ whole genome shotgun (WGS) entry which is preliminary data.</text>
</comment>
<dbReference type="EMBL" id="PHFL01000043">
    <property type="protein sequence ID" value="RFM24319.1"/>
    <property type="molecule type" value="Genomic_DNA"/>
</dbReference>
<dbReference type="SUPFAM" id="SSF50998">
    <property type="entry name" value="Quinoprotein alcohol dehydrogenase-like"/>
    <property type="match status" value="1"/>
</dbReference>
<protein>
    <recommendedName>
        <fullName evidence="1">PorZ N-terminal beta-propeller domain-containing protein</fullName>
    </recommendedName>
</protein>
<evidence type="ECO:0000313" key="3">
    <source>
        <dbReference type="Proteomes" id="UP000266389"/>
    </source>
</evidence>
<dbReference type="Gene3D" id="2.130.10.10">
    <property type="entry name" value="YVTN repeat-like/Quinoprotein amine dehydrogenase"/>
    <property type="match status" value="3"/>
</dbReference>
<accession>A0A395M0K6</accession>
<dbReference type="Gene3D" id="2.60.40.4070">
    <property type="match status" value="1"/>
</dbReference>
<dbReference type="AlphaFoldDB" id="A0A395M0K6"/>
<dbReference type="InterPro" id="IPR015943">
    <property type="entry name" value="WD40/YVTN_repeat-like_dom_sf"/>
</dbReference>
<dbReference type="Pfam" id="PF07494">
    <property type="entry name" value="Reg_prop"/>
    <property type="match status" value="1"/>
</dbReference>
<gene>
    <name evidence="2" type="ORF">D0433_06510</name>
</gene>
<dbReference type="InterPro" id="IPR011110">
    <property type="entry name" value="Reg_prop"/>
</dbReference>
<name>A0A395M0K6_9BACT</name>
<feature type="domain" description="PorZ N-terminal beta-propeller" evidence="1">
    <location>
        <begin position="49"/>
        <end position="208"/>
    </location>
</feature>
<evidence type="ECO:0000259" key="1">
    <source>
        <dbReference type="Pfam" id="PF21544"/>
    </source>
</evidence>